<evidence type="ECO:0000256" key="14">
    <source>
        <dbReference type="ARBA" id="ARBA00059516"/>
    </source>
</evidence>
<organism evidence="20 21">
    <name type="scientific">Pomacea canaliculata</name>
    <name type="common">Golden apple snail</name>
    <dbReference type="NCBI Taxonomy" id="400727"/>
    <lineage>
        <taxon>Eukaryota</taxon>
        <taxon>Metazoa</taxon>
        <taxon>Spiralia</taxon>
        <taxon>Lophotrochozoa</taxon>
        <taxon>Mollusca</taxon>
        <taxon>Gastropoda</taxon>
        <taxon>Caenogastropoda</taxon>
        <taxon>Architaenioglossa</taxon>
        <taxon>Ampullarioidea</taxon>
        <taxon>Ampullariidae</taxon>
        <taxon>Pomacea</taxon>
    </lineage>
</organism>
<evidence type="ECO:0000256" key="1">
    <source>
        <dbReference type="ARBA" id="ARBA00004323"/>
    </source>
</evidence>
<proteinExistence type="inferred from homology"/>
<dbReference type="InterPro" id="IPR027291">
    <property type="entry name" value="Glyco_hydro_38_N_sf"/>
</dbReference>
<dbReference type="AlphaFoldDB" id="A0A2T7PSI8"/>
<comment type="cofactor">
    <cofactor evidence="16">
        <name>Zn(2+)</name>
        <dbReference type="ChEBI" id="CHEBI:29105"/>
    </cofactor>
    <text evidence="16">Binds 1 zinc ion per subunit.</text>
</comment>
<evidence type="ECO:0000256" key="16">
    <source>
        <dbReference type="RuleBase" id="RU361199"/>
    </source>
</evidence>
<keyword evidence="5 16" id="KW-0479">Metal-binding</keyword>
<keyword evidence="11 18" id="KW-0472">Membrane</keyword>
<comment type="catalytic activity">
    <reaction evidence="15">
        <text>N(4)-{beta-D-GlcNAc-(1-&gt;2)-alpha-D-Man-(1-&gt;3)-[alpha-D-Man-(1-&gt;3)-[alpha-D-Man-(1-&gt;6)]-alpha-D-Man-(1-&gt;6)]-beta-D-Man-(1-&gt;4)-beta-D-GlcNAc-(1-&gt;4)-beta-D-GlcNAc}-L-asparaginyl-[protein] + 2 H2O = 2 alpha-D-mannopyranose + an N(4)-{beta-D-GlcNAc-(1-&gt;2)-alpha-D-Man-(1-&gt;3)-[alpha-D-Man-(1-&gt;6)]-beta-D-Man-(1-&gt;4)-beta-D-GlcNAc-(1-&gt;4)-beta-D-GlcNAc}-L-asparaginyl-[protein]</text>
        <dbReference type="Rhea" id="RHEA:56052"/>
        <dbReference type="Rhea" id="RHEA-COMP:14368"/>
        <dbReference type="Rhea" id="RHEA-COMP:14369"/>
        <dbReference type="ChEBI" id="CHEBI:15377"/>
        <dbReference type="ChEBI" id="CHEBI:28729"/>
        <dbReference type="ChEBI" id="CHEBI:60615"/>
        <dbReference type="ChEBI" id="CHEBI:60625"/>
        <dbReference type="EC" id="3.2.1.114"/>
    </reaction>
</comment>
<dbReference type="Gene3D" id="1.20.1270.50">
    <property type="entry name" value="Glycoside hydrolase family 38, central domain"/>
    <property type="match status" value="1"/>
</dbReference>
<dbReference type="InterPro" id="IPR028995">
    <property type="entry name" value="Glyco_hydro_57/38_cen_sf"/>
</dbReference>
<dbReference type="GO" id="GO:0030246">
    <property type="term" value="F:carbohydrate binding"/>
    <property type="evidence" value="ECO:0007669"/>
    <property type="project" value="InterPro"/>
</dbReference>
<keyword evidence="13 16" id="KW-0326">Glycosidase</keyword>
<evidence type="ECO:0000256" key="11">
    <source>
        <dbReference type="ARBA" id="ARBA00023136"/>
    </source>
</evidence>
<dbReference type="InterPro" id="IPR011682">
    <property type="entry name" value="Glyco_hydro_38_C"/>
</dbReference>
<dbReference type="SMART" id="SM00872">
    <property type="entry name" value="Alpha-mann_mid"/>
    <property type="match status" value="1"/>
</dbReference>
<dbReference type="Pfam" id="PF09261">
    <property type="entry name" value="Alpha-mann_mid"/>
    <property type="match status" value="1"/>
</dbReference>
<dbReference type="OrthoDB" id="10261055at2759"/>
<dbReference type="InterPro" id="IPR050843">
    <property type="entry name" value="Glycosyl_Hydrlase_38"/>
</dbReference>
<sequence length="1179" mass="134102">MILRMKRYMVLWGALFFMVTLMSLYLMLETINSPKPYTFTGNQVLEGIEIKIQKIEKDLAKNQEMVSQIKHWVNMLSKGKSGVEEPSVPFGPQVIETLLGVNAPVEGQDNHDSQGGAPNGPEKPREPFKIEPGQKVMVTSSTCTATKHPPAEADIDMHKVFDVVPFDNQDGGVWKQGWEISYDANQWKQKPLQIFVVPHTHCDPGWIKTLDDYYRQQTRGIFENMLPKMEEDARRKFTYAEIAFFSMWWEELNDDRKERVRKLVSDGRLEILTGGWVMTDEANSHYFAMLDQLIEGHQWLNGTLGVKPQSGWAIDPFGYSSTMAYLLKRSGFENMLIQRVHYSIKKHFSREKTLEFMWQQQWDHEKSTGILCHMMPFYSYDIPHTCGPDPKICCQFDFRRLPGGQHRCPWKISPVPITPANVAERAMLLVDQYRKKAQLYRTNVLLAPLGDDFRYEKPEEWDFQFNNYQQIFDYINSHPEMGAVGQFGTLANYFDALHQDAASSSVSFPSLTGDFFTYADRDDHYWTGYYTSRPFYKHLDRVLEANLRSAEILFTLALTYARKNAASNFPTAALMQKIVESRRSLSLFQHHDAITGTAKDPVVNDYGRRLMHGLVNSKNVMMESAAFLVLKNKNDYVYNPEAPILNMDEVHENYESLSSKPVISLTSQPVPVILYNSLGHTRVQLVTVWVSQPHLKVQDPDGNIVHSQIEPFWLDENPEKMDSTKYKASFIARVPALGVAVYTIHGVSGSEDLQNHLVSTVFINSKSGQQQNGEFPIETLSGNENFSINNSMLEATFFGTTGFLKGRGSVCEDFINRHNSSDKLAVCGLRARNGKERSGAYIFLPDGPAQPLIDNLPLIRIMRGPLVSEVQVNTEFVQHVVRLVNSPGVDGNTLDIHNIVNIQKTANKELALRVMTDIRNLERVFYTDLNGFQMQRRQTLDKLPLQGNVYPMSTATFVQDTLSRLTILSAQALGVSCLQPGQIDVMLDRRLNQDDGRGLGQGVLDNRRTPNHFRLLFETRDTPLQTSIQTVGYLSLTAHLSSLYLTQPIFLMPKSGVASGTSLPLAFWPRFSPLQTELPCQLHLLNLRTMQNKDDSPDLRFIPKDSAALLFHHFGSDCDFPIYTNTCQPNEGQLTLAKLFKDIQFHSAVATSLTLMYDQQEVDVSSELHIPHMEIKPLK</sequence>
<keyword evidence="8" id="KW-0735">Signal-anchor</keyword>
<dbReference type="PANTHER" id="PTHR11607">
    <property type="entry name" value="ALPHA-MANNOSIDASE"/>
    <property type="match status" value="1"/>
</dbReference>
<evidence type="ECO:0000256" key="17">
    <source>
        <dbReference type="SAM" id="MobiDB-lite"/>
    </source>
</evidence>
<dbReference type="SUPFAM" id="SSF74650">
    <property type="entry name" value="Galactose mutarotase-like"/>
    <property type="match status" value="1"/>
</dbReference>
<dbReference type="Proteomes" id="UP000245119">
    <property type="component" value="Linkage Group LG2"/>
</dbReference>
<evidence type="ECO:0000313" key="21">
    <source>
        <dbReference type="Proteomes" id="UP000245119"/>
    </source>
</evidence>
<keyword evidence="21" id="KW-1185">Reference proteome</keyword>
<evidence type="ECO:0000256" key="9">
    <source>
        <dbReference type="ARBA" id="ARBA00022989"/>
    </source>
</evidence>
<comment type="function">
    <text evidence="14">Catalyzes the first committed step in the biosynthesis of complex N-glycans. It controls conversion of high mannose to complex N-glycans; the final hydrolytic step in the N-glycan maturation pathway.</text>
</comment>
<dbReference type="STRING" id="400727.A0A2T7PSI8"/>
<dbReference type="PANTHER" id="PTHR11607:SF3">
    <property type="entry name" value="LYSOSOMAL ALPHA-MANNOSIDASE"/>
    <property type="match status" value="1"/>
</dbReference>
<evidence type="ECO:0000256" key="3">
    <source>
        <dbReference type="ARBA" id="ARBA00009792"/>
    </source>
</evidence>
<evidence type="ECO:0000256" key="13">
    <source>
        <dbReference type="ARBA" id="ARBA00023295"/>
    </source>
</evidence>
<dbReference type="FunFam" id="1.20.1270.50:FF:000001">
    <property type="entry name" value="Alpha-mannosidase"/>
    <property type="match status" value="1"/>
</dbReference>
<dbReference type="Pfam" id="PF07748">
    <property type="entry name" value="Glyco_hydro_38C"/>
    <property type="match status" value="1"/>
</dbReference>
<comment type="caution">
    <text evidence="20">The sequence shown here is derived from an EMBL/GenBank/DDBJ whole genome shotgun (WGS) entry which is preliminary data.</text>
</comment>
<dbReference type="InterPro" id="IPR011330">
    <property type="entry name" value="Glyco_hydro/deAcase_b/a-brl"/>
</dbReference>
<evidence type="ECO:0000256" key="7">
    <source>
        <dbReference type="ARBA" id="ARBA00022833"/>
    </source>
</evidence>
<feature type="transmembrane region" description="Helical" evidence="18">
    <location>
        <begin position="9"/>
        <end position="28"/>
    </location>
</feature>
<comment type="subcellular location">
    <subcellularLocation>
        <location evidence="1">Golgi apparatus membrane</location>
        <topology evidence="1">Single-pass type II membrane protein</topology>
    </subcellularLocation>
</comment>
<keyword evidence="6 16" id="KW-0378">Hydrolase</keyword>
<dbReference type="InterPro" id="IPR037094">
    <property type="entry name" value="Glyco_hydro_38_cen_sf"/>
</dbReference>
<dbReference type="GO" id="GO:0004572">
    <property type="term" value="F:mannosyl-oligosaccharide 1,3-1,6-alpha-mannosidase activity"/>
    <property type="evidence" value="ECO:0007669"/>
    <property type="project" value="UniProtKB-EC"/>
</dbReference>
<dbReference type="InterPro" id="IPR000602">
    <property type="entry name" value="Glyco_hydro_38_N"/>
</dbReference>
<dbReference type="GO" id="GO:0006013">
    <property type="term" value="P:mannose metabolic process"/>
    <property type="evidence" value="ECO:0007669"/>
    <property type="project" value="InterPro"/>
</dbReference>
<dbReference type="EMBL" id="PZQS01000002">
    <property type="protein sequence ID" value="PVD36357.1"/>
    <property type="molecule type" value="Genomic_DNA"/>
</dbReference>
<evidence type="ECO:0000256" key="4">
    <source>
        <dbReference type="ARBA" id="ARBA00022692"/>
    </source>
</evidence>
<keyword evidence="9 18" id="KW-1133">Transmembrane helix</keyword>
<evidence type="ECO:0000256" key="5">
    <source>
        <dbReference type="ARBA" id="ARBA00022723"/>
    </source>
</evidence>
<evidence type="ECO:0000256" key="18">
    <source>
        <dbReference type="SAM" id="Phobius"/>
    </source>
</evidence>
<dbReference type="GO" id="GO:0046872">
    <property type="term" value="F:metal ion binding"/>
    <property type="evidence" value="ECO:0007669"/>
    <property type="project" value="UniProtKB-KW"/>
</dbReference>
<dbReference type="SUPFAM" id="SSF88688">
    <property type="entry name" value="Families 57/38 glycoside transferase middle domain"/>
    <property type="match status" value="1"/>
</dbReference>
<dbReference type="EC" id="3.2.1.-" evidence="16"/>
<comment type="pathway">
    <text evidence="2">Protein modification; protein glycosylation.</text>
</comment>
<dbReference type="InterPro" id="IPR011013">
    <property type="entry name" value="Gal_mutarotase_sf_dom"/>
</dbReference>
<accession>A0A2T7PSI8</accession>
<evidence type="ECO:0000256" key="15">
    <source>
        <dbReference type="ARBA" id="ARBA00093232"/>
    </source>
</evidence>
<feature type="domain" description="Glycoside hydrolase family 38 central" evidence="19">
    <location>
        <begin position="524"/>
        <end position="610"/>
    </location>
</feature>
<evidence type="ECO:0000256" key="10">
    <source>
        <dbReference type="ARBA" id="ARBA00023034"/>
    </source>
</evidence>
<evidence type="ECO:0000256" key="8">
    <source>
        <dbReference type="ARBA" id="ARBA00022968"/>
    </source>
</evidence>
<keyword evidence="4 18" id="KW-0812">Transmembrane</keyword>
<dbReference type="SUPFAM" id="SSF88713">
    <property type="entry name" value="Glycoside hydrolase/deacetylase"/>
    <property type="match status" value="1"/>
</dbReference>
<dbReference type="Pfam" id="PF01074">
    <property type="entry name" value="Glyco_hydro_38N"/>
    <property type="match status" value="1"/>
</dbReference>
<comment type="similarity">
    <text evidence="3 16">Belongs to the glycosyl hydrolase 38 family.</text>
</comment>
<dbReference type="Gene3D" id="2.60.40.1180">
    <property type="entry name" value="Golgi alpha-mannosidase II"/>
    <property type="match status" value="1"/>
</dbReference>
<evidence type="ECO:0000256" key="2">
    <source>
        <dbReference type="ARBA" id="ARBA00004922"/>
    </source>
</evidence>
<dbReference type="Gene3D" id="3.20.110.10">
    <property type="entry name" value="Glycoside hydrolase 38, N terminal domain"/>
    <property type="match status" value="1"/>
</dbReference>
<keyword evidence="10" id="KW-0333">Golgi apparatus</keyword>
<dbReference type="Gene3D" id="2.70.98.30">
    <property type="entry name" value="Golgi alpha-mannosidase II, domain 4"/>
    <property type="match status" value="1"/>
</dbReference>
<evidence type="ECO:0000256" key="12">
    <source>
        <dbReference type="ARBA" id="ARBA00023157"/>
    </source>
</evidence>
<dbReference type="InterPro" id="IPR015341">
    <property type="entry name" value="Glyco_hydro_38_cen"/>
</dbReference>
<evidence type="ECO:0000256" key="6">
    <source>
        <dbReference type="ARBA" id="ARBA00022801"/>
    </source>
</evidence>
<dbReference type="FunFam" id="3.20.110.10:FF:000003">
    <property type="entry name" value="Alpha-mannosidase"/>
    <property type="match status" value="1"/>
</dbReference>
<protein>
    <recommendedName>
        <fullName evidence="16">Alpha-mannosidase</fullName>
        <ecNumber evidence="16">3.2.1.-</ecNumber>
    </recommendedName>
</protein>
<dbReference type="InterPro" id="IPR013780">
    <property type="entry name" value="Glyco_hydro_b"/>
</dbReference>
<dbReference type="FunFam" id="2.70.98.30:FF:000002">
    <property type="entry name" value="Alpha-mannosidase"/>
    <property type="match status" value="1"/>
</dbReference>
<dbReference type="GO" id="GO:0000139">
    <property type="term" value="C:Golgi membrane"/>
    <property type="evidence" value="ECO:0007669"/>
    <property type="project" value="UniProtKB-SubCell"/>
</dbReference>
<evidence type="ECO:0000259" key="19">
    <source>
        <dbReference type="SMART" id="SM00872"/>
    </source>
</evidence>
<dbReference type="CDD" id="cd10809">
    <property type="entry name" value="GH38N_AMII_GMII_SfManIII_like"/>
    <property type="match status" value="1"/>
</dbReference>
<keyword evidence="12" id="KW-1015">Disulfide bond</keyword>
<evidence type="ECO:0000313" key="20">
    <source>
        <dbReference type="EMBL" id="PVD36357.1"/>
    </source>
</evidence>
<dbReference type="GO" id="GO:0006491">
    <property type="term" value="P:N-glycan processing"/>
    <property type="evidence" value="ECO:0007669"/>
    <property type="project" value="TreeGrafter"/>
</dbReference>
<reference evidence="20 21" key="1">
    <citation type="submission" date="2018-04" db="EMBL/GenBank/DDBJ databases">
        <title>The genome of golden apple snail Pomacea canaliculata provides insight into stress tolerance and invasive adaptation.</title>
        <authorList>
            <person name="Liu C."/>
            <person name="Liu B."/>
            <person name="Ren Y."/>
            <person name="Zhang Y."/>
            <person name="Wang H."/>
            <person name="Li S."/>
            <person name="Jiang F."/>
            <person name="Yin L."/>
            <person name="Zhang G."/>
            <person name="Qian W."/>
            <person name="Fan W."/>
        </authorList>
    </citation>
    <scope>NUCLEOTIDE SEQUENCE [LARGE SCALE GENOMIC DNA]</scope>
    <source>
        <strain evidence="20">SZHN2017</strain>
        <tissue evidence="20">Muscle</tissue>
    </source>
</reference>
<name>A0A2T7PSI8_POMCA</name>
<keyword evidence="7 16" id="KW-0862">Zinc</keyword>
<feature type="region of interest" description="Disordered" evidence="17">
    <location>
        <begin position="105"/>
        <end position="131"/>
    </location>
</feature>
<gene>
    <name evidence="20" type="ORF">C0Q70_03337</name>
</gene>